<name>A0AAN6XZ27_9PEZI</name>
<sequence>MDKNIITVFGATGAQGGSVADIFLTDPALTIDWTVRAVTRDIQKDSSKNLAKRGAEVVAADLNDAASIRKAIDGSTAVFAVTNYWESMDAAKEITQGKALVDAAAATPTVKHFIWSSLLDVKKLSNGALPNVYHFDSKAAVESYARSLPDFPATFFMPGFYLSNLPGQTIRQFEPNGPWTMTFPIKDSAPMPYFDTNDTGLFVKAIVLNRDSVLGKRIYGATEYITPKEIISQFQEVFPEAGKTAAYNQVPPEAYKSLLKGAGMPDFAAQELLENFLLFEQFGYFGGASLDETHALLGEDKEKLTTWKKHARESKKWGVEMK</sequence>
<dbReference type="CDD" id="cd05251">
    <property type="entry name" value="NmrA_like_SDR_a"/>
    <property type="match status" value="1"/>
</dbReference>
<reference evidence="4" key="1">
    <citation type="journal article" date="2023" name="Mol. Phylogenet. Evol.">
        <title>Genome-scale phylogeny and comparative genomics of the fungal order Sordariales.</title>
        <authorList>
            <person name="Hensen N."/>
            <person name="Bonometti L."/>
            <person name="Westerberg I."/>
            <person name="Brannstrom I.O."/>
            <person name="Guillou S."/>
            <person name="Cros-Aarteil S."/>
            <person name="Calhoun S."/>
            <person name="Haridas S."/>
            <person name="Kuo A."/>
            <person name="Mondo S."/>
            <person name="Pangilinan J."/>
            <person name="Riley R."/>
            <person name="LaButti K."/>
            <person name="Andreopoulos B."/>
            <person name="Lipzen A."/>
            <person name="Chen C."/>
            <person name="Yan M."/>
            <person name="Daum C."/>
            <person name="Ng V."/>
            <person name="Clum A."/>
            <person name="Steindorff A."/>
            <person name="Ohm R.A."/>
            <person name="Martin F."/>
            <person name="Silar P."/>
            <person name="Natvig D.O."/>
            <person name="Lalanne C."/>
            <person name="Gautier V."/>
            <person name="Ament-Velasquez S.L."/>
            <person name="Kruys A."/>
            <person name="Hutchinson M.I."/>
            <person name="Powell A.J."/>
            <person name="Barry K."/>
            <person name="Miller A.N."/>
            <person name="Grigoriev I.V."/>
            <person name="Debuchy R."/>
            <person name="Gladieux P."/>
            <person name="Hiltunen Thoren M."/>
            <person name="Johannesson H."/>
        </authorList>
    </citation>
    <scope>NUCLEOTIDE SEQUENCE</scope>
    <source>
        <strain evidence="4">PSN293</strain>
    </source>
</reference>
<evidence type="ECO:0000313" key="5">
    <source>
        <dbReference type="Proteomes" id="UP001301769"/>
    </source>
</evidence>
<dbReference type="PANTHER" id="PTHR42748">
    <property type="entry name" value="NITROGEN METABOLITE REPRESSION PROTEIN NMRA FAMILY MEMBER"/>
    <property type="match status" value="1"/>
</dbReference>
<evidence type="ECO:0000256" key="1">
    <source>
        <dbReference type="ARBA" id="ARBA00006328"/>
    </source>
</evidence>
<gene>
    <name evidence="4" type="ORF">QBC37DRAFT_50626</name>
</gene>
<organism evidence="4 5">
    <name type="scientific">Rhypophila decipiens</name>
    <dbReference type="NCBI Taxonomy" id="261697"/>
    <lineage>
        <taxon>Eukaryota</taxon>
        <taxon>Fungi</taxon>
        <taxon>Dikarya</taxon>
        <taxon>Ascomycota</taxon>
        <taxon>Pezizomycotina</taxon>
        <taxon>Sordariomycetes</taxon>
        <taxon>Sordariomycetidae</taxon>
        <taxon>Sordariales</taxon>
        <taxon>Naviculisporaceae</taxon>
        <taxon>Rhypophila</taxon>
    </lineage>
</organism>
<keyword evidence="2" id="KW-0521">NADP</keyword>
<proteinExistence type="inferred from homology"/>
<comment type="similarity">
    <text evidence="1">Belongs to the NmrA-type oxidoreductase family.</text>
</comment>
<dbReference type="Gene3D" id="3.90.25.10">
    <property type="entry name" value="UDP-galactose 4-epimerase, domain 1"/>
    <property type="match status" value="1"/>
</dbReference>
<dbReference type="PANTHER" id="PTHR42748:SF31">
    <property type="entry name" value="NMRA-LIKE DOMAIN-CONTAINING PROTEIN-RELATED"/>
    <property type="match status" value="1"/>
</dbReference>
<dbReference type="EMBL" id="MU858201">
    <property type="protein sequence ID" value="KAK4209569.1"/>
    <property type="molecule type" value="Genomic_DNA"/>
</dbReference>
<evidence type="ECO:0000313" key="4">
    <source>
        <dbReference type="EMBL" id="KAK4209569.1"/>
    </source>
</evidence>
<feature type="domain" description="NmrA-like" evidence="3">
    <location>
        <begin position="3"/>
        <end position="296"/>
    </location>
</feature>
<comment type="caution">
    <text evidence="4">The sequence shown here is derived from an EMBL/GenBank/DDBJ whole genome shotgun (WGS) entry which is preliminary data.</text>
</comment>
<evidence type="ECO:0000259" key="3">
    <source>
        <dbReference type="Pfam" id="PF05368"/>
    </source>
</evidence>
<evidence type="ECO:0000256" key="2">
    <source>
        <dbReference type="ARBA" id="ARBA00022857"/>
    </source>
</evidence>
<dbReference type="InterPro" id="IPR051164">
    <property type="entry name" value="NmrA-like_oxidored"/>
</dbReference>
<dbReference type="InterPro" id="IPR036291">
    <property type="entry name" value="NAD(P)-bd_dom_sf"/>
</dbReference>
<dbReference type="SUPFAM" id="SSF51735">
    <property type="entry name" value="NAD(P)-binding Rossmann-fold domains"/>
    <property type="match status" value="1"/>
</dbReference>
<protein>
    <recommendedName>
        <fullName evidence="3">NmrA-like domain-containing protein</fullName>
    </recommendedName>
</protein>
<dbReference type="InterPro" id="IPR008030">
    <property type="entry name" value="NmrA-like"/>
</dbReference>
<dbReference type="AlphaFoldDB" id="A0AAN6XZ27"/>
<reference evidence="4" key="2">
    <citation type="submission" date="2023-05" db="EMBL/GenBank/DDBJ databases">
        <authorList>
            <consortium name="Lawrence Berkeley National Laboratory"/>
            <person name="Steindorff A."/>
            <person name="Hensen N."/>
            <person name="Bonometti L."/>
            <person name="Westerberg I."/>
            <person name="Brannstrom I.O."/>
            <person name="Guillou S."/>
            <person name="Cros-Aarteil S."/>
            <person name="Calhoun S."/>
            <person name="Haridas S."/>
            <person name="Kuo A."/>
            <person name="Mondo S."/>
            <person name="Pangilinan J."/>
            <person name="Riley R."/>
            <person name="Labutti K."/>
            <person name="Andreopoulos B."/>
            <person name="Lipzen A."/>
            <person name="Chen C."/>
            <person name="Yanf M."/>
            <person name="Daum C."/>
            <person name="Ng V."/>
            <person name="Clum A."/>
            <person name="Ohm R."/>
            <person name="Martin F."/>
            <person name="Silar P."/>
            <person name="Natvig D."/>
            <person name="Lalanne C."/>
            <person name="Gautier V."/>
            <person name="Ament-Velasquez S.L."/>
            <person name="Kruys A."/>
            <person name="Hutchinson M.I."/>
            <person name="Powell A.J."/>
            <person name="Barry K."/>
            <person name="Miller A.N."/>
            <person name="Grigoriev I.V."/>
            <person name="Debuchy R."/>
            <person name="Gladieux P."/>
            <person name="Thoren M.H."/>
            <person name="Johannesson H."/>
        </authorList>
    </citation>
    <scope>NUCLEOTIDE SEQUENCE</scope>
    <source>
        <strain evidence="4">PSN293</strain>
    </source>
</reference>
<keyword evidence="5" id="KW-1185">Reference proteome</keyword>
<accession>A0AAN6XZ27</accession>
<dbReference type="Gene3D" id="3.40.50.720">
    <property type="entry name" value="NAD(P)-binding Rossmann-like Domain"/>
    <property type="match status" value="1"/>
</dbReference>
<dbReference type="GO" id="GO:0005634">
    <property type="term" value="C:nucleus"/>
    <property type="evidence" value="ECO:0007669"/>
    <property type="project" value="TreeGrafter"/>
</dbReference>
<dbReference type="Proteomes" id="UP001301769">
    <property type="component" value="Unassembled WGS sequence"/>
</dbReference>
<dbReference type="Pfam" id="PF05368">
    <property type="entry name" value="NmrA"/>
    <property type="match status" value="1"/>
</dbReference>